<dbReference type="AlphaFoldDB" id="A0A316FU13"/>
<name>A0A316FU13_9ACTN</name>
<sequence length="262" mass="27970">MRRQPNAAAVGEIIALGAGVNVPKVVPALPSTLVPTVSTTDLPLHSVDTMTTTQLDPVLTPAPVARVLPRLAADTRYVLTGLPMALASVLVCVTALSVGVGLAVLWVGVPLSFFALMQARGFATAERERIAPVLERHIASPDYRMAGAATLPARLFAVLADGQTWRDLAHAALRWIPSSIAFTLVATWWAAILGGLTWVLWGWSLPSDGRELPELLGFGDAYLTTVAFYGVLSVFFVITLPAVARKAALLEARFAEKLLARR</sequence>
<evidence type="ECO:0000256" key="1">
    <source>
        <dbReference type="SAM" id="Phobius"/>
    </source>
</evidence>
<feature type="transmembrane region" description="Helical" evidence="1">
    <location>
        <begin position="180"/>
        <end position="201"/>
    </location>
</feature>
<protein>
    <submittedName>
        <fullName evidence="3">Putative sensor protein</fullName>
    </submittedName>
</protein>
<evidence type="ECO:0000313" key="4">
    <source>
        <dbReference type="Proteomes" id="UP000245697"/>
    </source>
</evidence>
<organism evidence="3 4">
    <name type="scientific">Actinoplanes xinjiangensis</name>
    <dbReference type="NCBI Taxonomy" id="512350"/>
    <lineage>
        <taxon>Bacteria</taxon>
        <taxon>Bacillati</taxon>
        <taxon>Actinomycetota</taxon>
        <taxon>Actinomycetes</taxon>
        <taxon>Micromonosporales</taxon>
        <taxon>Micromonosporaceae</taxon>
        <taxon>Actinoplanes</taxon>
    </lineage>
</organism>
<feature type="transmembrane region" description="Helical" evidence="1">
    <location>
        <begin position="221"/>
        <end position="244"/>
    </location>
</feature>
<gene>
    <name evidence="3" type="ORF">BC793_112213</name>
</gene>
<keyword evidence="1" id="KW-0812">Transmembrane</keyword>
<reference evidence="3 4" key="1">
    <citation type="submission" date="2018-05" db="EMBL/GenBank/DDBJ databases">
        <title>Genomic Encyclopedia of Archaeal and Bacterial Type Strains, Phase II (KMG-II): from individual species to whole genera.</title>
        <authorList>
            <person name="Goeker M."/>
        </authorList>
    </citation>
    <scope>NUCLEOTIDE SEQUENCE [LARGE SCALE GENOMIC DNA]</scope>
    <source>
        <strain evidence="3 4">DSM 45184</strain>
    </source>
</reference>
<dbReference type="EMBL" id="QGGR01000012">
    <property type="protein sequence ID" value="PWK44338.1"/>
    <property type="molecule type" value="Genomic_DNA"/>
</dbReference>
<evidence type="ECO:0000259" key="2">
    <source>
        <dbReference type="Pfam" id="PF13796"/>
    </source>
</evidence>
<keyword evidence="1" id="KW-1133">Transmembrane helix</keyword>
<keyword evidence="4" id="KW-1185">Reference proteome</keyword>
<feature type="domain" description="Putative sensor" evidence="2">
    <location>
        <begin position="77"/>
        <end position="259"/>
    </location>
</feature>
<accession>A0A316FU13</accession>
<comment type="caution">
    <text evidence="3">The sequence shown here is derived from an EMBL/GenBank/DDBJ whole genome shotgun (WGS) entry which is preliminary data.</text>
</comment>
<dbReference type="Pfam" id="PF13796">
    <property type="entry name" value="Sensor"/>
    <property type="match status" value="1"/>
</dbReference>
<proteinExistence type="predicted"/>
<feature type="transmembrane region" description="Helical" evidence="1">
    <location>
        <begin position="84"/>
        <end position="117"/>
    </location>
</feature>
<dbReference type="InterPro" id="IPR025828">
    <property type="entry name" value="Put_sensor_dom"/>
</dbReference>
<dbReference type="Proteomes" id="UP000245697">
    <property type="component" value="Unassembled WGS sequence"/>
</dbReference>
<evidence type="ECO:0000313" key="3">
    <source>
        <dbReference type="EMBL" id="PWK44338.1"/>
    </source>
</evidence>
<keyword evidence="1" id="KW-0472">Membrane</keyword>